<keyword evidence="2" id="KW-0539">Nucleus</keyword>
<comment type="subcellular location">
    <subcellularLocation>
        <location evidence="1">Nucleus</location>
    </subcellularLocation>
</comment>
<feature type="compositionally biased region" description="Basic and acidic residues" evidence="3">
    <location>
        <begin position="164"/>
        <end position="183"/>
    </location>
</feature>
<evidence type="ECO:0000256" key="2">
    <source>
        <dbReference type="ARBA" id="ARBA00023242"/>
    </source>
</evidence>
<evidence type="ECO:0000259" key="4">
    <source>
        <dbReference type="PROSITE" id="PS50304"/>
    </source>
</evidence>
<dbReference type="GO" id="GO:0005634">
    <property type="term" value="C:nucleus"/>
    <property type="evidence" value="ECO:0007669"/>
    <property type="project" value="UniProtKB-SubCell"/>
</dbReference>
<dbReference type="Gene3D" id="2.30.30.140">
    <property type="match status" value="1"/>
</dbReference>
<name>A0AAD9FKY9_PAPLA</name>
<proteinExistence type="predicted"/>
<dbReference type="PANTHER" id="PTHR46297:SF2">
    <property type="entry name" value="TUDOR DOMAIN-CONTAINING PROTEIN"/>
    <property type="match status" value="1"/>
</dbReference>
<protein>
    <recommendedName>
        <fullName evidence="4">Tudor domain-containing protein</fullName>
    </recommendedName>
</protein>
<evidence type="ECO:0000313" key="5">
    <source>
        <dbReference type="EMBL" id="KAK1923170.1"/>
    </source>
</evidence>
<feature type="compositionally biased region" description="Basic and acidic residues" evidence="3">
    <location>
        <begin position="146"/>
        <end position="156"/>
    </location>
</feature>
<dbReference type="InterPro" id="IPR002999">
    <property type="entry name" value="Tudor"/>
</dbReference>
<sequence>MQSELQTARDQLALVNLSLEADPTNADFLKLKTELLELIELTQAAIDKTSGSSGSGGSKPSQADKGKGKAKESNWQDLGTYKAGMDCMAKYKDGKYYPAKINAVTGSQESPLYTITFKGYSSSTNVPLSSLKPHDPSAPIPKPQKRAADELTEREKEKKKKKGEKWMESQKARADDVKEKKSAWDKFGKKAQKKGIHISGLEGKSVFRTPDSVNGRVGVVGSGKGMAHFERMGKHKFEVEREE</sequence>
<evidence type="ECO:0000256" key="3">
    <source>
        <dbReference type="SAM" id="MobiDB-lite"/>
    </source>
</evidence>
<dbReference type="EMBL" id="JAODAN010000007">
    <property type="protein sequence ID" value="KAK1923170.1"/>
    <property type="molecule type" value="Genomic_DNA"/>
</dbReference>
<feature type="domain" description="Tudor" evidence="4">
    <location>
        <begin position="80"/>
        <end position="141"/>
    </location>
</feature>
<feature type="region of interest" description="Disordered" evidence="3">
    <location>
        <begin position="127"/>
        <end position="183"/>
    </location>
</feature>
<organism evidence="5 6">
    <name type="scientific">Papiliotrema laurentii</name>
    <name type="common">Cryptococcus laurentii</name>
    <dbReference type="NCBI Taxonomy" id="5418"/>
    <lineage>
        <taxon>Eukaryota</taxon>
        <taxon>Fungi</taxon>
        <taxon>Dikarya</taxon>
        <taxon>Basidiomycota</taxon>
        <taxon>Agaricomycotina</taxon>
        <taxon>Tremellomycetes</taxon>
        <taxon>Tremellales</taxon>
        <taxon>Rhynchogastremaceae</taxon>
        <taxon>Papiliotrema</taxon>
    </lineage>
</organism>
<dbReference type="SUPFAM" id="SSF63748">
    <property type="entry name" value="Tudor/PWWP/MBT"/>
    <property type="match status" value="1"/>
</dbReference>
<dbReference type="SMART" id="SM00333">
    <property type="entry name" value="TUDOR"/>
    <property type="match status" value="1"/>
</dbReference>
<evidence type="ECO:0000256" key="1">
    <source>
        <dbReference type="ARBA" id="ARBA00004123"/>
    </source>
</evidence>
<feature type="compositionally biased region" description="Basic and acidic residues" evidence="3">
    <location>
        <begin position="62"/>
        <end position="74"/>
    </location>
</feature>
<dbReference type="PANTHER" id="PTHR46297">
    <property type="entry name" value="ZINC FINGER CCCH-TYPE WITH G PATCH DOMAIN-CONTAINING PROTEIN"/>
    <property type="match status" value="1"/>
</dbReference>
<dbReference type="AlphaFoldDB" id="A0AAD9FKY9"/>
<accession>A0AAD9FKY9</accession>
<dbReference type="Proteomes" id="UP001182556">
    <property type="component" value="Unassembled WGS sequence"/>
</dbReference>
<feature type="region of interest" description="Disordered" evidence="3">
    <location>
        <begin position="47"/>
        <end position="75"/>
    </location>
</feature>
<gene>
    <name evidence="5" type="ORF">DB88DRAFT_511729</name>
</gene>
<keyword evidence="6" id="KW-1185">Reference proteome</keyword>
<dbReference type="PROSITE" id="PS50304">
    <property type="entry name" value="TUDOR"/>
    <property type="match status" value="1"/>
</dbReference>
<evidence type="ECO:0000313" key="6">
    <source>
        <dbReference type="Proteomes" id="UP001182556"/>
    </source>
</evidence>
<comment type="caution">
    <text evidence="5">The sequence shown here is derived from an EMBL/GenBank/DDBJ whole genome shotgun (WGS) entry which is preliminary data.</text>
</comment>
<reference evidence="5" key="1">
    <citation type="submission" date="2023-02" db="EMBL/GenBank/DDBJ databases">
        <title>Identification and recombinant expression of a fungal hydrolase from Papiliotrema laurentii that hydrolyzes apple cutin and clears colloidal polyester polyurethane.</title>
        <authorList>
            <consortium name="DOE Joint Genome Institute"/>
            <person name="Roman V.A."/>
            <person name="Bojanowski C."/>
            <person name="Crable B.R."/>
            <person name="Wagner D.N."/>
            <person name="Hung C.S."/>
            <person name="Nadeau L.J."/>
            <person name="Schratz L."/>
            <person name="Haridas S."/>
            <person name="Pangilinan J."/>
            <person name="Lipzen A."/>
            <person name="Na H."/>
            <person name="Yan M."/>
            <person name="Ng V."/>
            <person name="Grigoriev I.V."/>
            <person name="Spatafora J.W."/>
            <person name="Barlow D."/>
            <person name="Biffinger J."/>
            <person name="Kelley-Loughnane N."/>
            <person name="Varaljay V.A."/>
            <person name="Crookes-Goodson W.J."/>
        </authorList>
    </citation>
    <scope>NUCLEOTIDE SEQUENCE</scope>
    <source>
        <strain evidence="5">5307AH</strain>
    </source>
</reference>